<dbReference type="RefSeq" id="WP_188130475.1">
    <property type="nucleotide sequence ID" value="NZ_BSPE01000003.1"/>
</dbReference>
<feature type="chain" id="PRO_5009302583" description="Membrane-bound lysozyme-inhibitor of c-type lysozyme" evidence="1">
    <location>
        <begin position="25"/>
        <end position="106"/>
    </location>
</feature>
<gene>
    <name evidence="2" type="ORF">SAMN04488498_113112</name>
</gene>
<proteinExistence type="predicted"/>
<evidence type="ECO:0008006" key="4">
    <source>
        <dbReference type="Google" id="ProtNLM"/>
    </source>
</evidence>
<accession>A0A1I4CJH1</accession>
<name>A0A1I4CJH1_9HYPH</name>
<keyword evidence="1" id="KW-0732">Signal</keyword>
<keyword evidence="3" id="KW-1185">Reference proteome</keyword>
<feature type="signal peptide" evidence="1">
    <location>
        <begin position="1"/>
        <end position="24"/>
    </location>
</feature>
<sequence>MLRKLSIAAASVLMFANFEHPAYAASTGVGDPYPVSNYTCEDGTRLAVRLLGEYASVSVNDAAAIDLPSMGPEGTTFSNGRQTLTIIQGRLSWGIGRAVPSGCSDG</sequence>
<dbReference type="EMBL" id="FOSL01000013">
    <property type="protein sequence ID" value="SFK81388.1"/>
    <property type="molecule type" value="Genomic_DNA"/>
</dbReference>
<dbReference type="AlphaFoldDB" id="A0A1I4CJH1"/>
<dbReference type="Proteomes" id="UP000323300">
    <property type="component" value="Unassembled WGS sequence"/>
</dbReference>
<organism evidence="2 3">
    <name type="scientific">Neomesorhizobium albiziae</name>
    <dbReference type="NCBI Taxonomy" id="335020"/>
    <lineage>
        <taxon>Bacteria</taxon>
        <taxon>Pseudomonadati</taxon>
        <taxon>Pseudomonadota</taxon>
        <taxon>Alphaproteobacteria</taxon>
        <taxon>Hyphomicrobiales</taxon>
        <taxon>Phyllobacteriaceae</taxon>
        <taxon>Neomesorhizobium</taxon>
    </lineage>
</organism>
<evidence type="ECO:0000256" key="1">
    <source>
        <dbReference type="SAM" id="SignalP"/>
    </source>
</evidence>
<protein>
    <recommendedName>
        <fullName evidence="4">Membrane-bound lysozyme-inhibitor of c-type lysozyme</fullName>
    </recommendedName>
</protein>
<evidence type="ECO:0000313" key="2">
    <source>
        <dbReference type="EMBL" id="SFK81388.1"/>
    </source>
</evidence>
<reference evidence="2 3" key="1">
    <citation type="submission" date="2016-10" db="EMBL/GenBank/DDBJ databases">
        <authorList>
            <person name="Varghese N."/>
            <person name="Submissions S."/>
        </authorList>
    </citation>
    <scope>NUCLEOTIDE SEQUENCE [LARGE SCALE GENOMIC DNA]</scope>
    <source>
        <strain evidence="2 3">DSM 21822</strain>
    </source>
</reference>
<evidence type="ECO:0000313" key="3">
    <source>
        <dbReference type="Proteomes" id="UP000323300"/>
    </source>
</evidence>